<evidence type="ECO:0000313" key="2">
    <source>
        <dbReference type="Proteomes" id="UP001732700"/>
    </source>
</evidence>
<organism evidence="1 2">
    <name type="scientific">Avena sativa</name>
    <name type="common">Oat</name>
    <dbReference type="NCBI Taxonomy" id="4498"/>
    <lineage>
        <taxon>Eukaryota</taxon>
        <taxon>Viridiplantae</taxon>
        <taxon>Streptophyta</taxon>
        <taxon>Embryophyta</taxon>
        <taxon>Tracheophyta</taxon>
        <taxon>Spermatophyta</taxon>
        <taxon>Magnoliopsida</taxon>
        <taxon>Liliopsida</taxon>
        <taxon>Poales</taxon>
        <taxon>Poaceae</taxon>
        <taxon>BOP clade</taxon>
        <taxon>Pooideae</taxon>
        <taxon>Poodae</taxon>
        <taxon>Poeae</taxon>
        <taxon>Poeae Chloroplast Group 1 (Aveneae type)</taxon>
        <taxon>Aveninae</taxon>
        <taxon>Avena</taxon>
    </lineage>
</organism>
<evidence type="ECO:0000313" key="1">
    <source>
        <dbReference type="EnsemblPlants" id="AVESA.00010b.r2.2DG0352810.1.CDS"/>
    </source>
</evidence>
<reference evidence="1" key="1">
    <citation type="submission" date="2021-05" db="EMBL/GenBank/DDBJ databases">
        <authorList>
            <person name="Scholz U."/>
            <person name="Mascher M."/>
            <person name="Fiebig A."/>
        </authorList>
    </citation>
    <scope>NUCLEOTIDE SEQUENCE [LARGE SCALE GENOMIC DNA]</scope>
</reference>
<reference evidence="1" key="2">
    <citation type="submission" date="2025-09" db="UniProtKB">
        <authorList>
            <consortium name="EnsemblPlants"/>
        </authorList>
    </citation>
    <scope>IDENTIFICATION</scope>
</reference>
<keyword evidence="2" id="KW-1185">Reference proteome</keyword>
<dbReference type="EnsemblPlants" id="AVESA.00010b.r2.2DG0352810.1">
    <property type="protein sequence ID" value="AVESA.00010b.r2.2DG0352810.1.CDS"/>
    <property type="gene ID" value="AVESA.00010b.r2.2DG0352810"/>
</dbReference>
<name>A0ACD5V095_AVESA</name>
<protein>
    <submittedName>
        <fullName evidence="1">Uncharacterized protein</fullName>
    </submittedName>
</protein>
<dbReference type="Proteomes" id="UP001732700">
    <property type="component" value="Chromosome 2D"/>
</dbReference>
<proteinExistence type="predicted"/>
<sequence length="593" mass="63962">MVVVAVKEEPEEEGCGGVGWGTWEELVLGGAVERHGAASWDVVAAELRSRSPCSFSPKECEAKFSEIQARYSASDAWFEELRKQRVAELKRDMSKSESFIVSLQSVIESLSNSKRDDDNSACHTKSRSRNENTADTNSSSKELSKDRSSAASFTEEASNSQKSQNVQNTSAETLSKPHVEKKLCAKDGLLWGSRKKRGLRDKRAILMADDGSRDGENTSTSCIQKEGSSEGCKKGMKIPKLEPGVSVCERAKPSLADILNSISTQGDCKMLQHQIDIQRKKAKYKKMIRQHMDFRILRTKIKSGVISSTKELLKDMLLFVNNVLAFYPKATLEHLAAIELRGLVCKTLQESSSILSVGTEPVIKKTAGKIASDTVIRKTAAGLATDPVIKKTVTKIASNTLIKKTTAVIASDPVVKKATAGIARDPVMKKATAGIARDPVMKKATAGIAKIKEEVVEIGSEPVIKKAPAGISSEPVIKKAAAGIVSEPVIKKTAAGVAGAPVVKKIARTMPPVRHVPRDAKRGNVSSRGTGSSVSQAEPKAVPRNAAPTFNVKPVQESPPAKKRGVGRPPKSGQKRAAEQQDSPSRGRKKTRR</sequence>
<accession>A0ACD5V095</accession>